<keyword evidence="9" id="KW-1133">Transmembrane helix</keyword>
<name>A0A8F8N507_9VIRU</name>
<dbReference type="GO" id="GO:0004252">
    <property type="term" value="F:serine-type endopeptidase activity"/>
    <property type="evidence" value="ECO:0007669"/>
    <property type="project" value="InterPro"/>
</dbReference>
<proteinExistence type="predicted"/>
<dbReference type="SUPFAM" id="SSF50494">
    <property type="entry name" value="Trypsin-like serine proteases"/>
    <property type="match status" value="1"/>
</dbReference>
<dbReference type="Pfam" id="PF02122">
    <property type="entry name" value="Peptidase_S39"/>
    <property type="match status" value="1"/>
</dbReference>
<organism evidence="14">
    <name type="scientific">Cocksfoot mottle virus</name>
    <dbReference type="NCBI Taxonomy" id="40979"/>
    <lineage>
        <taxon>Viruses</taxon>
        <taxon>Riboviria</taxon>
        <taxon>Orthornavirae</taxon>
        <taxon>Pisuviricota</taxon>
        <taxon>Pisoniviricetes</taxon>
        <taxon>Sobelivirales</taxon>
        <taxon>Solemoviridae</taxon>
        <taxon>Sobemovirus</taxon>
        <taxon>Sobemovirus CFMV</taxon>
    </lineage>
</organism>
<keyword evidence="2" id="KW-0191">Covalent protein-RNA linkage</keyword>
<comment type="function">
    <text evidence="11">Covalently attached to the 5' extremity of the genomic and subgenomic RNAs. It may serve as a primer for the replicase.</text>
</comment>
<dbReference type="GO" id="GO:0033644">
    <property type="term" value="C:host cell membrane"/>
    <property type="evidence" value="ECO:0007669"/>
    <property type="project" value="UniProtKB-SubCell"/>
</dbReference>
<feature type="compositionally biased region" description="Basic residues" evidence="12">
    <location>
        <begin position="539"/>
        <end position="549"/>
    </location>
</feature>
<evidence type="ECO:0000259" key="13">
    <source>
        <dbReference type="PROSITE" id="PS51868"/>
    </source>
</evidence>
<dbReference type="EMBL" id="MW197136">
    <property type="protein sequence ID" value="QYA72242.1"/>
    <property type="molecule type" value="Genomic_RNA"/>
</dbReference>
<feature type="compositionally biased region" description="Polar residues" evidence="12">
    <location>
        <begin position="468"/>
        <end position="478"/>
    </location>
</feature>
<evidence type="ECO:0000256" key="6">
    <source>
        <dbReference type="ARBA" id="ARBA00022801"/>
    </source>
</evidence>
<evidence type="ECO:0000313" key="14">
    <source>
        <dbReference type="EMBL" id="QYA72242.1"/>
    </source>
</evidence>
<sequence length="568" mass="60908">MGCSVVGNCKSVMLMSRMSWSKLALLISVAMAAAMTDSPPTLICMGILVSVVLNWIVCAVCEEASELILGVTLEATRPSPARVIGEPVFDPRYGYVAPAIYDGKSFDVILPISALSTASTRKETVEMAVENSRLQPLESSQTPKSLVALYSQDLLSGWGSRIKGLDGQEYLLTALHVWETNITHLCRDGKKVPISGCPIVASSADSDLDFVLVSVPKNAWSVLGVGVARLELLKRRTVVTVYGGLDSKTTYCATGVAELENPFRIVTKVTTTGGWSGSPLYHKDAIVGLHLGARPSAGVNRACNVAMAFKVVRKFVTVENSELYPDQSSGPARELDAETYTERLEQGIAFTEYDINGIKVKTSDREWTTAEALRVARYKPLSGGKAWGDSDDEDTQETAIRPLNCQRAGTLRGSPPLANLSSTRVTSGVTKESSIPTACHSDPLESRVAGLEKLCAERFTEMFELLRQSSQNSKSSPGQAADQKQKSDRSSSKPEGLKESKRPPICNWQSLTSKPSTRGPGPAPASAESPGAVKTSSQKSKRSRTRGKSTSKQVPVSPSPKSGSATSK</sequence>
<dbReference type="InterPro" id="IPR000382">
    <property type="entry name" value="Peptidase_S39B_luteovirus"/>
</dbReference>
<feature type="compositionally biased region" description="Polar residues" evidence="12">
    <location>
        <begin position="419"/>
        <end position="436"/>
    </location>
</feature>
<dbReference type="Gene3D" id="2.40.10.10">
    <property type="entry name" value="Trypsin-like serine proteases"/>
    <property type="match status" value="2"/>
</dbReference>
<keyword evidence="8" id="KW-1043">Host membrane</keyword>
<evidence type="ECO:0000256" key="5">
    <source>
        <dbReference type="ARBA" id="ARBA00022758"/>
    </source>
</evidence>
<dbReference type="PROSITE" id="PS51868">
    <property type="entry name" value="PEPTIDASE_S39"/>
    <property type="match status" value="1"/>
</dbReference>
<feature type="region of interest" description="Disordered" evidence="12">
    <location>
        <begin position="407"/>
        <end position="441"/>
    </location>
</feature>
<feature type="compositionally biased region" description="Low complexity" evidence="12">
    <location>
        <begin position="550"/>
        <end position="568"/>
    </location>
</feature>
<keyword evidence="5" id="KW-0688">Ribosomal frameshifting</keyword>
<evidence type="ECO:0000256" key="9">
    <source>
        <dbReference type="ARBA" id="ARBA00022989"/>
    </source>
</evidence>
<evidence type="ECO:0000256" key="11">
    <source>
        <dbReference type="ARBA" id="ARBA00029410"/>
    </source>
</evidence>
<feature type="compositionally biased region" description="Polar residues" evidence="12">
    <location>
        <begin position="507"/>
        <end position="516"/>
    </location>
</feature>
<evidence type="ECO:0000256" key="1">
    <source>
        <dbReference type="ARBA" id="ARBA00004301"/>
    </source>
</evidence>
<keyword evidence="7" id="KW-0720">Serine protease</keyword>
<accession>A0A8F8N507</accession>
<evidence type="ECO:0000256" key="12">
    <source>
        <dbReference type="SAM" id="MobiDB-lite"/>
    </source>
</evidence>
<keyword evidence="10" id="KW-0472">Membrane</keyword>
<feature type="compositionally biased region" description="Low complexity" evidence="12">
    <location>
        <begin position="524"/>
        <end position="538"/>
    </location>
</feature>
<reference evidence="14" key="1">
    <citation type="submission" date="2020-10" db="EMBL/GenBank/DDBJ databases">
        <title>Plant Virus Collection isolate.</title>
        <authorList>
            <person name="Knierim D."/>
            <person name="Margaria P."/>
            <person name="Menzel W."/>
            <person name="Winter S."/>
        </authorList>
    </citation>
    <scope>NUCLEOTIDE SEQUENCE</scope>
    <source>
        <strain evidence="14">DSMZ PV-0727</strain>
    </source>
</reference>
<dbReference type="GO" id="GO:0075523">
    <property type="term" value="P:viral translational frameshifting"/>
    <property type="evidence" value="ECO:0007669"/>
    <property type="project" value="UniProtKB-KW"/>
</dbReference>
<dbReference type="InterPro" id="IPR043504">
    <property type="entry name" value="Peptidase_S1_PA_chymotrypsin"/>
</dbReference>
<evidence type="ECO:0000256" key="3">
    <source>
        <dbReference type="ARBA" id="ARBA00022670"/>
    </source>
</evidence>
<dbReference type="GO" id="GO:0016020">
    <property type="term" value="C:membrane"/>
    <property type="evidence" value="ECO:0007669"/>
    <property type="project" value="InterPro"/>
</dbReference>
<evidence type="ECO:0000256" key="10">
    <source>
        <dbReference type="ARBA" id="ARBA00023136"/>
    </source>
</evidence>
<dbReference type="InterPro" id="IPR009003">
    <property type="entry name" value="Peptidase_S1_PA"/>
</dbReference>
<feature type="compositionally biased region" description="Basic and acidic residues" evidence="12">
    <location>
        <begin position="483"/>
        <end position="502"/>
    </location>
</feature>
<feature type="region of interest" description="Disordered" evidence="12">
    <location>
        <begin position="468"/>
        <end position="568"/>
    </location>
</feature>
<evidence type="ECO:0000256" key="8">
    <source>
        <dbReference type="ARBA" id="ARBA00022870"/>
    </source>
</evidence>
<protein>
    <submittedName>
        <fullName evidence="14">Polyprotein P2a</fullName>
    </submittedName>
</protein>
<keyword evidence="6" id="KW-0378">Hydrolase</keyword>
<evidence type="ECO:0000256" key="2">
    <source>
        <dbReference type="ARBA" id="ARBA00022520"/>
    </source>
</evidence>
<keyword evidence="3" id="KW-0645">Protease</keyword>
<evidence type="ECO:0000256" key="7">
    <source>
        <dbReference type="ARBA" id="ARBA00022825"/>
    </source>
</evidence>
<comment type="subcellular location">
    <subcellularLocation>
        <location evidence="1">Host membrane</location>
        <topology evidence="1">Multi-pass membrane protein</topology>
    </subcellularLocation>
</comment>
<feature type="domain" description="Peptidase S39" evidence="13">
    <location>
        <begin position="129"/>
        <end position="326"/>
    </location>
</feature>
<evidence type="ECO:0000256" key="4">
    <source>
        <dbReference type="ARBA" id="ARBA00022692"/>
    </source>
</evidence>
<keyword evidence="4" id="KW-0812">Transmembrane</keyword>
<dbReference type="GO" id="GO:0006508">
    <property type="term" value="P:proteolysis"/>
    <property type="evidence" value="ECO:0007669"/>
    <property type="project" value="UniProtKB-KW"/>
</dbReference>